<dbReference type="Gene3D" id="3.60.21.10">
    <property type="match status" value="1"/>
</dbReference>
<dbReference type="InterPro" id="IPR029052">
    <property type="entry name" value="Metallo-depent_PP-like"/>
</dbReference>
<feature type="transmembrane region" description="Helical" evidence="3">
    <location>
        <begin position="404"/>
        <end position="425"/>
    </location>
</feature>
<feature type="transmembrane region" description="Helical" evidence="3">
    <location>
        <begin position="431"/>
        <end position="452"/>
    </location>
</feature>
<dbReference type="InterPro" id="IPR011701">
    <property type="entry name" value="MFS"/>
</dbReference>
<name>A0AAD4F1M2_9PEZI</name>
<dbReference type="AlphaFoldDB" id="A0AAD4F1M2"/>
<evidence type="ECO:0000256" key="3">
    <source>
        <dbReference type="SAM" id="Phobius"/>
    </source>
</evidence>
<feature type="transmembrane region" description="Helical" evidence="3">
    <location>
        <begin position="184"/>
        <end position="203"/>
    </location>
</feature>
<dbReference type="PANTHER" id="PTHR12905:SF0">
    <property type="entry name" value="CALCINEURIN-LIKE PHOSPHOESTERASE DOMAIN-CONTAINING PROTEIN"/>
    <property type="match status" value="1"/>
</dbReference>
<organism evidence="5 6">
    <name type="scientific">Staphylotrichum longicolle</name>
    <dbReference type="NCBI Taxonomy" id="669026"/>
    <lineage>
        <taxon>Eukaryota</taxon>
        <taxon>Fungi</taxon>
        <taxon>Dikarya</taxon>
        <taxon>Ascomycota</taxon>
        <taxon>Pezizomycotina</taxon>
        <taxon>Sordariomycetes</taxon>
        <taxon>Sordariomycetidae</taxon>
        <taxon>Sordariales</taxon>
        <taxon>Chaetomiaceae</taxon>
        <taxon>Staphylotrichum</taxon>
    </lineage>
</organism>
<feature type="transmembrane region" description="Helical" evidence="3">
    <location>
        <begin position="299"/>
        <end position="316"/>
    </location>
</feature>
<dbReference type="GO" id="GO:0022857">
    <property type="term" value="F:transmembrane transporter activity"/>
    <property type="evidence" value="ECO:0007669"/>
    <property type="project" value="InterPro"/>
</dbReference>
<feature type="transmembrane region" description="Helical" evidence="3">
    <location>
        <begin position="473"/>
        <end position="495"/>
    </location>
</feature>
<keyword evidence="6" id="KW-1185">Reference proteome</keyword>
<reference evidence="5" key="1">
    <citation type="submission" date="2023-02" db="EMBL/GenBank/DDBJ databases">
        <authorList>
            <person name="Palmer J.M."/>
        </authorList>
    </citation>
    <scope>NUCLEOTIDE SEQUENCE</scope>
    <source>
        <strain evidence="5">FW57</strain>
    </source>
</reference>
<proteinExistence type="predicted"/>
<evidence type="ECO:0000313" key="5">
    <source>
        <dbReference type="EMBL" id="KAG7291189.1"/>
    </source>
</evidence>
<dbReference type="PANTHER" id="PTHR12905">
    <property type="entry name" value="METALLOPHOSPHOESTERASE"/>
    <property type="match status" value="1"/>
</dbReference>
<dbReference type="Gene3D" id="1.20.1720.10">
    <property type="entry name" value="Multidrug resistance protein D"/>
    <property type="match status" value="2"/>
</dbReference>
<dbReference type="GO" id="GO:0016787">
    <property type="term" value="F:hydrolase activity"/>
    <property type="evidence" value="ECO:0007669"/>
    <property type="project" value="InterPro"/>
</dbReference>
<dbReference type="InterPro" id="IPR051693">
    <property type="entry name" value="UPF0046_metallophosphoest"/>
</dbReference>
<protein>
    <recommendedName>
        <fullName evidence="4">Calcineurin-like phosphoesterase domain-containing protein</fullName>
    </recommendedName>
</protein>
<evidence type="ECO:0000256" key="2">
    <source>
        <dbReference type="SAM" id="MobiDB-lite"/>
    </source>
</evidence>
<feature type="transmembrane region" description="Helical" evidence="3">
    <location>
        <begin position="336"/>
        <end position="356"/>
    </location>
</feature>
<dbReference type="InterPro" id="IPR036259">
    <property type="entry name" value="MFS_trans_sf"/>
</dbReference>
<comment type="caution">
    <text evidence="5">The sequence shown here is derived from an EMBL/GenBank/DDBJ whole genome shotgun (WGS) entry which is preliminary data.</text>
</comment>
<dbReference type="CDD" id="cd07379">
    <property type="entry name" value="MPP_239FB"/>
    <property type="match status" value="1"/>
</dbReference>
<dbReference type="EMBL" id="JAHCVI010000001">
    <property type="protein sequence ID" value="KAG7291189.1"/>
    <property type="molecule type" value="Genomic_DNA"/>
</dbReference>
<dbReference type="Pfam" id="PF00149">
    <property type="entry name" value="Metallophos"/>
    <property type="match status" value="1"/>
</dbReference>
<keyword evidence="3" id="KW-0472">Membrane</keyword>
<sequence length="836" mass="90520">MDGHRSMTADARHASRRFTTMEGWREIGSGIYSLRRASVRMITIEPQFDLERWHDHPMPTRPAMLDVGDRRKLAGETGGRTSAELANAQDPFDDAFVLEESDTDEEKRGQVRSSRVVKSENGQSQKPGEEKVYHVFSQRQKWFLIVIIGVAGMFSGLSSNIYFPSLNTIAKASHLKDLQVSLNDVSLTITSYLIIQGVAPVIWGSLSDALGRRPIYLASFTVYIIANIALSFSPNFAVLLVFRGLQAAVRNFSIAIGPVIGGLLADFLGFRSIFVFLLVLSSLTVVIIFAFLPETMRSIADILFNLVFGGVVYSIWSMVTSSTPGLFNTSFALSERLLGLAFFANGLGTIAGSTIAGKLMTRDFAAAESAYRATNKLGPDYKLPAKDLPPDFPIERARLRNLPWIAALFVAATAAYGFSLASPALTALRGWIAVPLALQFFIAATSNAIFALNQTLVSDLCPGRGASSTAINNLVRCGFGAVGVAFIETMIAAVGPGPAFLGLANTCTVRTRFLIISDTHGFPYLPDTQPLQPIDVVIHCGDITGDSQFAEYKAAINLLRKIDAPYKLLIPGNHDFTLDTPTYHHLLHKSRKRRDFPKLIASHGNPGEARKILDQARHHGILYLDEGTHQIPLPNGALLTVYASPYTPAFGTPGFQYTSKQSHDFAIPPGVDVVVTHGPPRGVLDRSWASGKHVGSAELFAAVARARPRMHCFGHIHEGWGAEVVTWRDEGGSQPQQQQQHGSTVLANLGSILPLKGDTPDVVAEKEGRLGEYARGKCIKTSHCERDAVPVVEGVNTLFVNAAVLGKPIRPPWVVDLELPAAAGRPGGLLGGAIGL</sequence>
<evidence type="ECO:0000256" key="1">
    <source>
        <dbReference type="ARBA" id="ARBA00004141"/>
    </source>
</evidence>
<keyword evidence="3" id="KW-1133">Transmembrane helix</keyword>
<feature type="transmembrane region" description="Helical" evidence="3">
    <location>
        <begin position="142"/>
        <end position="163"/>
    </location>
</feature>
<feature type="transmembrane region" description="Helical" evidence="3">
    <location>
        <begin position="215"/>
        <end position="242"/>
    </location>
</feature>
<dbReference type="Pfam" id="PF07690">
    <property type="entry name" value="MFS_1"/>
    <property type="match status" value="1"/>
</dbReference>
<dbReference type="InterPro" id="IPR004843">
    <property type="entry name" value="Calcineurin-like_PHP"/>
</dbReference>
<comment type="subcellular location">
    <subcellularLocation>
        <location evidence="1">Membrane</location>
        <topology evidence="1">Multi-pass membrane protein</topology>
    </subcellularLocation>
</comment>
<evidence type="ECO:0000259" key="4">
    <source>
        <dbReference type="Pfam" id="PF00149"/>
    </source>
</evidence>
<feature type="region of interest" description="Disordered" evidence="2">
    <location>
        <begin position="100"/>
        <end position="130"/>
    </location>
</feature>
<accession>A0AAD4F1M2</accession>
<keyword evidence="3" id="KW-0812">Transmembrane</keyword>
<dbReference type="SUPFAM" id="SSF103473">
    <property type="entry name" value="MFS general substrate transporter"/>
    <property type="match status" value="1"/>
</dbReference>
<feature type="transmembrane region" description="Helical" evidence="3">
    <location>
        <begin position="273"/>
        <end position="292"/>
    </location>
</feature>
<feature type="domain" description="Calcineurin-like phosphoesterase" evidence="4">
    <location>
        <begin position="512"/>
        <end position="718"/>
    </location>
</feature>
<evidence type="ECO:0000313" key="6">
    <source>
        <dbReference type="Proteomes" id="UP001197093"/>
    </source>
</evidence>
<gene>
    <name evidence="5" type="ORF">NEMBOFW57_001201</name>
</gene>
<dbReference type="GO" id="GO:0016020">
    <property type="term" value="C:membrane"/>
    <property type="evidence" value="ECO:0007669"/>
    <property type="project" value="UniProtKB-SubCell"/>
</dbReference>
<dbReference type="Proteomes" id="UP001197093">
    <property type="component" value="Unassembled WGS sequence"/>
</dbReference>
<dbReference type="SUPFAM" id="SSF56300">
    <property type="entry name" value="Metallo-dependent phosphatases"/>
    <property type="match status" value="1"/>
</dbReference>